<feature type="compositionally biased region" description="Acidic residues" evidence="1">
    <location>
        <begin position="390"/>
        <end position="403"/>
    </location>
</feature>
<feature type="compositionally biased region" description="Polar residues" evidence="1">
    <location>
        <begin position="958"/>
        <end position="968"/>
    </location>
</feature>
<evidence type="ECO:0000313" key="3">
    <source>
        <dbReference type="Proteomes" id="UP000193560"/>
    </source>
</evidence>
<gene>
    <name evidence="2" type="ORF">BCR42DRAFT_447920</name>
</gene>
<organism evidence="2 3">
    <name type="scientific">Absidia repens</name>
    <dbReference type="NCBI Taxonomy" id="90262"/>
    <lineage>
        <taxon>Eukaryota</taxon>
        <taxon>Fungi</taxon>
        <taxon>Fungi incertae sedis</taxon>
        <taxon>Mucoromycota</taxon>
        <taxon>Mucoromycotina</taxon>
        <taxon>Mucoromycetes</taxon>
        <taxon>Mucorales</taxon>
        <taxon>Cunninghamellaceae</taxon>
        <taxon>Absidia</taxon>
    </lineage>
</organism>
<feature type="compositionally biased region" description="Polar residues" evidence="1">
    <location>
        <begin position="348"/>
        <end position="371"/>
    </location>
</feature>
<dbReference type="Proteomes" id="UP000193560">
    <property type="component" value="Unassembled WGS sequence"/>
</dbReference>
<reference evidence="2 3" key="1">
    <citation type="submission" date="2016-07" db="EMBL/GenBank/DDBJ databases">
        <title>Pervasive Adenine N6-methylation of Active Genes in Fungi.</title>
        <authorList>
            <consortium name="DOE Joint Genome Institute"/>
            <person name="Mondo S.J."/>
            <person name="Dannebaum R.O."/>
            <person name="Kuo R.C."/>
            <person name="Labutti K."/>
            <person name="Haridas S."/>
            <person name="Kuo A."/>
            <person name="Salamov A."/>
            <person name="Ahrendt S.R."/>
            <person name="Lipzen A."/>
            <person name="Sullivan W."/>
            <person name="Andreopoulos W.B."/>
            <person name="Clum A."/>
            <person name="Lindquist E."/>
            <person name="Daum C."/>
            <person name="Ramamoorthy G.K."/>
            <person name="Gryganskyi A."/>
            <person name="Culley D."/>
            <person name="Magnuson J.K."/>
            <person name="James T.Y."/>
            <person name="O'Malley M.A."/>
            <person name="Stajich J.E."/>
            <person name="Spatafora J.W."/>
            <person name="Visel A."/>
            <person name="Grigoriev I.V."/>
        </authorList>
    </citation>
    <scope>NUCLEOTIDE SEQUENCE [LARGE SCALE GENOMIC DNA]</scope>
    <source>
        <strain evidence="2 3">NRRL 1336</strain>
    </source>
</reference>
<keyword evidence="3" id="KW-1185">Reference proteome</keyword>
<comment type="caution">
    <text evidence="2">The sequence shown here is derived from an EMBL/GenBank/DDBJ whole genome shotgun (WGS) entry which is preliminary data.</text>
</comment>
<dbReference type="InterPro" id="IPR035899">
    <property type="entry name" value="DBL_dom_sf"/>
</dbReference>
<dbReference type="SUPFAM" id="SSF50729">
    <property type="entry name" value="PH domain-like"/>
    <property type="match status" value="1"/>
</dbReference>
<evidence type="ECO:0000313" key="2">
    <source>
        <dbReference type="EMBL" id="ORZ22635.1"/>
    </source>
</evidence>
<evidence type="ECO:0008006" key="4">
    <source>
        <dbReference type="Google" id="ProtNLM"/>
    </source>
</evidence>
<dbReference type="Gene3D" id="1.20.900.10">
    <property type="entry name" value="Dbl homology (DH) domain"/>
    <property type="match status" value="1"/>
</dbReference>
<dbReference type="OrthoDB" id="6244550at2759"/>
<dbReference type="AlphaFoldDB" id="A0A1X2IV13"/>
<proteinExistence type="predicted"/>
<feature type="compositionally biased region" description="Basic and acidic residues" evidence="1">
    <location>
        <begin position="511"/>
        <end position="524"/>
    </location>
</feature>
<dbReference type="InterPro" id="IPR011993">
    <property type="entry name" value="PH-like_dom_sf"/>
</dbReference>
<feature type="compositionally biased region" description="Low complexity" evidence="1">
    <location>
        <begin position="631"/>
        <end position="649"/>
    </location>
</feature>
<dbReference type="SUPFAM" id="SSF48065">
    <property type="entry name" value="DBL homology domain (DH-domain)"/>
    <property type="match status" value="1"/>
</dbReference>
<feature type="compositionally biased region" description="Polar residues" evidence="1">
    <location>
        <begin position="525"/>
        <end position="541"/>
    </location>
</feature>
<dbReference type="Gene3D" id="2.30.29.30">
    <property type="entry name" value="Pleckstrin-homology domain (PH domain)/Phosphotyrosine-binding domain (PTB)"/>
    <property type="match status" value="1"/>
</dbReference>
<feature type="compositionally biased region" description="Low complexity" evidence="1">
    <location>
        <begin position="479"/>
        <end position="493"/>
    </location>
</feature>
<feature type="region of interest" description="Disordered" evidence="1">
    <location>
        <begin position="348"/>
        <end position="554"/>
    </location>
</feature>
<feature type="region of interest" description="Disordered" evidence="1">
    <location>
        <begin position="927"/>
        <end position="968"/>
    </location>
</feature>
<evidence type="ECO:0000256" key="1">
    <source>
        <dbReference type="SAM" id="MobiDB-lite"/>
    </source>
</evidence>
<sequence>MPAFTNFTFFTLAGDKERQQQSKQQFLSTENQYMKLLKLLDTELGTKNETAFRDWLSAIKELEQIHSAFYKKLDAASQDNGVVDAMIYWGNTLEKPYLDYIESYGQVQSQHQALLCASIRSIIKNMSPTLPYDSIEDLLAAPLDQLELYKSIYLALLDTSDSSKQLPLSNITQNIDTLLTQFPPPMIDSTSALDLPAFQKFVDCENVIDLFTGASLDYQLRSTPGKIILQDDFLLLADCNDQPPLPVHMVLTSDILMICKQMAESTGCYDLLYPPLAVNDILVKSSMMDRELIGEYTLELTVLSKILVLRAESREVRNVWTGIPSTTTPNDMNSTNIPLTKVVCSAENSKTRLNGNEMNTNSTKSLNLTRNGKSELDSFYGNHDISPVESSEDDVDDTDDDNDSNATTASYHQQYLVDKKSLPSLPTKSEPQPPKKDSVIPPPKDITTPMINISLHDDKNNADQSSCNRPITPRGSSIRAPLPNPALRPNLSSTFAPEMKPLPRTSSIRNRQQDGPRPENDHLQSSKTVTQQPHQQETATRQIHHSHQHQHQQQIIAQNMTDMRPQLGQQQKVNYGQTMMTQPQSAAILPNTLHQQIQHHSPPPPPHHHHYHQDPATSAQRSIPSTPPPQQSQFTTSSSSSSEGSSSQSHLPLTPGSCDSFGSSLRMSPEDLVTPPRSPNPYSTQQNGQNGIRQVLFRSQQCEVFRWNDESWYAVEGQCLLEVRQTFTNRSCIAIRVQTTDELYLNVWVLPQTQIRLASPTDISLGVIMGSQAETYLVHFGEPSEANELNQVLQKMHYAAVLAARQPNDGMRTLRGEPPTEMMTAAMHFDDDDDLEIEANGTMDTAANDQIMTRNSSLMQSGNEPTLIPQTLEPAMQCKCKLFVQNEHSNWSSFGSVQLLVSLQVPSQRIHIQIDHEKKRGLSKIIPTVNSSSNNNNNNSPTSPSPSSSPSSVHGIDNGNTSTTANTLVINERERTSSMVYMVQLRDEESGNALYDYLKVKNAQHGW</sequence>
<dbReference type="STRING" id="90262.A0A1X2IV13"/>
<name>A0A1X2IV13_9FUNG</name>
<accession>A0A1X2IV13</accession>
<protein>
    <recommendedName>
        <fullName evidence="4">DH domain-containing protein</fullName>
    </recommendedName>
</protein>
<dbReference type="EMBL" id="MCGE01000004">
    <property type="protein sequence ID" value="ORZ22635.1"/>
    <property type="molecule type" value="Genomic_DNA"/>
</dbReference>
<feature type="region of interest" description="Disordered" evidence="1">
    <location>
        <begin position="593"/>
        <end position="688"/>
    </location>
</feature>
<feature type="compositionally biased region" description="Low complexity" evidence="1">
    <location>
        <begin position="930"/>
        <end position="952"/>
    </location>
</feature>